<dbReference type="SUPFAM" id="SSF53335">
    <property type="entry name" value="S-adenosyl-L-methionine-dependent methyltransferases"/>
    <property type="match status" value="1"/>
</dbReference>
<proteinExistence type="predicted"/>
<evidence type="ECO:0008006" key="3">
    <source>
        <dbReference type="Google" id="ProtNLM"/>
    </source>
</evidence>
<protein>
    <recommendedName>
        <fullName evidence="3">Methyltransferase domain-containing protein</fullName>
    </recommendedName>
</protein>
<dbReference type="AlphaFoldDB" id="A0A7R7VHE3"/>
<reference evidence="1" key="2">
    <citation type="submission" date="2021-02" db="EMBL/GenBank/DDBJ databases">
        <title>Aspergillus chevalieri M1 genome sequence.</title>
        <authorList>
            <person name="Kadooka C."/>
            <person name="Mori K."/>
            <person name="Futagami T."/>
        </authorList>
    </citation>
    <scope>NUCLEOTIDE SEQUENCE</scope>
    <source>
        <strain evidence="1">M1</strain>
    </source>
</reference>
<evidence type="ECO:0000313" key="2">
    <source>
        <dbReference type="Proteomes" id="UP000637239"/>
    </source>
</evidence>
<gene>
    <name evidence="1" type="ORF">ACHE_20220S</name>
</gene>
<reference evidence="1" key="1">
    <citation type="submission" date="2021-01" db="EMBL/GenBank/DDBJ databases">
        <authorList>
            <consortium name="Aspergillus chevalieri M1 genome sequencing consortium"/>
            <person name="Kazuki M."/>
            <person name="Futagami T."/>
        </authorList>
    </citation>
    <scope>NUCLEOTIDE SEQUENCE</scope>
    <source>
        <strain evidence="1">M1</strain>
    </source>
</reference>
<accession>A0A7R7VHE3</accession>
<dbReference type="GeneID" id="66979121"/>
<dbReference type="InterPro" id="IPR029063">
    <property type="entry name" value="SAM-dependent_MTases_sf"/>
</dbReference>
<sequence length="78" mass="8521">MSQMVKPRQQGLGTQSNKWYNKLEISVLEKLVRVNTAAHALDLTTGNGLVARWLAAQGTGVLVTDVSLKKIDITSSRL</sequence>
<dbReference type="RefSeq" id="XP_043133284.1">
    <property type="nucleotide sequence ID" value="XM_043284499.1"/>
</dbReference>
<dbReference type="EMBL" id="AP024417">
    <property type="protein sequence ID" value="BCR84762.1"/>
    <property type="molecule type" value="Genomic_DNA"/>
</dbReference>
<dbReference type="KEGG" id="ache:ACHE_20220S"/>
<dbReference type="Gene3D" id="3.40.50.150">
    <property type="entry name" value="Vaccinia Virus protein VP39"/>
    <property type="match status" value="1"/>
</dbReference>
<keyword evidence="2" id="KW-1185">Reference proteome</keyword>
<organism evidence="1 2">
    <name type="scientific">Aspergillus chevalieri</name>
    <name type="common">Eurotium chevalieri</name>
    <dbReference type="NCBI Taxonomy" id="182096"/>
    <lineage>
        <taxon>Eukaryota</taxon>
        <taxon>Fungi</taxon>
        <taxon>Dikarya</taxon>
        <taxon>Ascomycota</taxon>
        <taxon>Pezizomycotina</taxon>
        <taxon>Eurotiomycetes</taxon>
        <taxon>Eurotiomycetidae</taxon>
        <taxon>Eurotiales</taxon>
        <taxon>Aspergillaceae</taxon>
        <taxon>Aspergillus</taxon>
        <taxon>Aspergillus subgen. Aspergillus</taxon>
    </lineage>
</organism>
<evidence type="ECO:0000313" key="1">
    <source>
        <dbReference type="EMBL" id="BCR84762.1"/>
    </source>
</evidence>
<dbReference type="Proteomes" id="UP000637239">
    <property type="component" value="Chromosome 2"/>
</dbReference>
<name>A0A7R7VHE3_ASPCH</name>